<feature type="region of interest" description="Disordered" evidence="1">
    <location>
        <begin position="814"/>
        <end position="848"/>
    </location>
</feature>
<feature type="compositionally biased region" description="Polar residues" evidence="1">
    <location>
        <begin position="397"/>
        <end position="406"/>
    </location>
</feature>
<feature type="compositionally biased region" description="Basic and acidic residues" evidence="1">
    <location>
        <begin position="1221"/>
        <end position="1234"/>
    </location>
</feature>
<feature type="compositionally biased region" description="Basic and acidic residues" evidence="1">
    <location>
        <begin position="1067"/>
        <end position="1107"/>
    </location>
</feature>
<feature type="compositionally biased region" description="Polar residues" evidence="1">
    <location>
        <begin position="377"/>
        <end position="389"/>
    </location>
</feature>
<feature type="region of interest" description="Disordered" evidence="1">
    <location>
        <begin position="1124"/>
        <end position="1615"/>
    </location>
</feature>
<feature type="region of interest" description="Disordered" evidence="1">
    <location>
        <begin position="929"/>
        <end position="1107"/>
    </location>
</feature>
<accession>A0AAD8E5W1</accession>
<dbReference type="Proteomes" id="UP001233999">
    <property type="component" value="Unassembled WGS sequence"/>
</dbReference>
<feature type="compositionally biased region" description="Basic and acidic residues" evidence="1">
    <location>
        <begin position="1014"/>
        <end position="1025"/>
    </location>
</feature>
<feature type="compositionally biased region" description="Basic and acidic residues" evidence="1">
    <location>
        <begin position="122"/>
        <end position="131"/>
    </location>
</feature>
<proteinExistence type="predicted"/>
<evidence type="ECO:0000313" key="3">
    <source>
        <dbReference type="Proteomes" id="UP001233999"/>
    </source>
</evidence>
<feature type="region of interest" description="Disordered" evidence="1">
    <location>
        <begin position="661"/>
        <end position="798"/>
    </location>
</feature>
<organism evidence="2 3">
    <name type="scientific">Diploptera punctata</name>
    <name type="common">Pacific beetle cockroach</name>
    <dbReference type="NCBI Taxonomy" id="6984"/>
    <lineage>
        <taxon>Eukaryota</taxon>
        <taxon>Metazoa</taxon>
        <taxon>Ecdysozoa</taxon>
        <taxon>Arthropoda</taxon>
        <taxon>Hexapoda</taxon>
        <taxon>Insecta</taxon>
        <taxon>Pterygota</taxon>
        <taxon>Neoptera</taxon>
        <taxon>Polyneoptera</taxon>
        <taxon>Dictyoptera</taxon>
        <taxon>Blattodea</taxon>
        <taxon>Blaberoidea</taxon>
        <taxon>Blaberidae</taxon>
        <taxon>Diplopterinae</taxon>
        <taxon>Diploptera</taxon>
    </lineage>
</organism>
<feature type="compositionally biased region" description="Basic residues" evidence="1">
    <location>
        <begin position="303"/>
        <end position="312"/>
    </location>
</feature>
<feature type="region of interest" description="Disordered" evidence="1">
    <location>
        <begin position="94"/>
        <end position="138"/>
    </location>
</feature>
<feature type="compositionally biased region" description="Basic and acidic residues" evidence="1">
    <location>
        <begin position="1534"/>
        <end position="1550"/>
    </location>
</feature>
<feature type="compositionally biased region" description="Polar residues" evidence="1">
    <location>
        <begin position="1333"/>
        <end position="1346"/>
    </location>
</feature>
<feature type="region of interest" description="Disordered" evidence="1">
    <location>
        <begin position="179"/>
        <end position="222"/>
    </location>
</feature>
<feature type="compositionally biased region" description="Basic and acidic residues" evidence="1">
    <location>
        <begin position="691"/>
        <end position="716"/>
    </location>
</feature>
<feature type="compositionally biased region" description="Acidic residues" evidence="1">
    <location>
        <begin position="1551"/>
        <end position="1574"/>
    </location>
</feature>
<feature type="compositionally biased region" description="Polar residues" evidence="1">
    <location>
        <begin position="945"/>
        <end position="974"/>
    </location>
</feature>
<feature type="compositionally biased region" description="Basic and acidic residues" evidence="1">
    <location>
        <begin position="1423"/>
        <end position="1440"/>
    </location>
</feature>
<feature type="compositionally biased region" description="Polar residues" evidence="1">
    <location>
        <begin position="1461"/>
        <end position="1471"/>
    </location>
</feature>
<reference evidence="2" key="1">
    <citation type="journal article" date="2023" name="IScience">
        <title>Live-bearing cockroach genome reveals convergent evolutionary mechanisms linked to viviparity in insects and beyond.</title>
        <authorList>
            <person name="Fouks B."/>
            <person name="Harrison M.C."/>
            <person name="Mikhailova A.A."/>
            <person name="Marchal E."/>
            <person name="English S."/>
            <person name="Carruthers M."/>
            <person name="Jennings E.C."/>
            <person name="Chiamaka E.L."/>
            <person name="Frigard R.A."/>
            <person name="Pippel M."/>
            <person name="Attardo G.M."/>
            <person name="Benoit J.B."/>
            <person name="Bornberg-Bauer E."/>
            <person name="Tobe S.S."/>
        </authorList>
    </citation>
    <scope>NUCLEOTIDE SEQUENCE</scope>
    <source>
        <strain evidence="2">Stay&amp;Tobe</strain>
    </source>
</reference>
<feature type="compositionally biased region" description="Polar residues" evidence="1">
    <location>
        <begin position="1581"/>
        <end position="1599"/>
    </location>
</feature>
<feature type="compositionally biased region" description="Low complexity" evidence="1">
    <location>
        <begin position="425"/>
        <end position="436"/>
    </location>
</feature>
<feature type="compositionally biased region" description="Basic and acidic residues" evidence="1">
    <location>
        <begin position="815"/>
        <end position="848"/>
    </location>
</feature>
<feature type="compositionally biased region" description="Basic and acidic residues" evidence="1">
    <location>
        <begin position="179"/>
        <end position="218"/>
    </location>
</feature>
<feature type="compositionally biased region" description="Polar residues" evidence="1">
    <location>
        <begin position="1356"/>
        <end position="1369"/>
    </location>
</feature>
<feature type="compositionally biased region" description="Basic and acidic residues" evidence="1">
    <location>
        <begin position="894"/>
        <end position="909"/>
    </location>
</feature>
<comment type="caution">
    <text evidence="2">The sequence shown here is derived from an EMBL/GenBank/DDBJ whole genome shotgun (WGS) entry which is preliminary data.</text>
</comment>
<feature type="region of interest" description="Disordered" evidence="1">
    <location>
        <begin position="256"/>
        <end position="508"/>
    </location>
</feature>
<feature type="compositionally biased region" description="Basic and acidic residues" evidence="1">
    <location>
        <begin position="1124"/>
        <end position="1137"/>
    </location>
</feature>
<sequence>MPIFSDLSLYYGGASTSFSPSFYSNQYGASSLGLSPRTPVFTGFSSGLSSTSLYLPSAPPPRISKYSPLLPTISESSTISALPRRPVPRILSPRAVPAYKPPRPIDIDTADIDVSTPRKRPDRISRDRNDPEQGTIKRGRTVVRLHTRKLKENPGLATRKKTPGEKLVEKFLIRDKSAEEAKRRKLEEEAQRMKEVYKQSEPEVVEKPEKPVENGEHTQRRKSIQDCLLELESVIGLDGPEREFLAQQNIIIAENHAESQDSSKDTESESDALDRILSETEKEVEPTTSITKKQRRPSEKTGTVKKRPKKRDKNATIKRSGNEAPAIVDSPPAVSEAPAPEKSLLQRRNTKKIRRSSRDLDNLTLDLSVDHFDRRNSIPTPESTCSTPGISLPSKPVETTSPTLLSSAHIASAPASRIPSESINSTPTSSAKSTPTSTPPSTPTRSVSSTPVSSKVSTPFNSTSSTPVSSAPSTPPSTPTLKTKSESPSLLDKRKPKIPKTKAPNRDLFPFKTKFSDVETPNKISVDVSIENVEDSFKKSPLKFVVEEIKVEETPKSPKSPKMFHYEVTVEESPFQRQTSEILEDITEENETDVEEFWNKEDAEAHKIYKLAKNISKFNEKENERKDCNYIPESKNRTFLQTNGAIVDNQKKTDDLNTKMFKTEEKQRENKTKDTNKGLKDIPGKLLPPGKRKDINDKETSALLKSKEGKNQEKVPETSQLISKVDEPKVGIDLSVKPVTSHSKFSQQDNSSSPHVEKSEQHEKTKVLQVPRKELDSKTKSDSQSVENQDKLEKKKISKDSEFEVAPKVFTNFKSETDKIKPAKKSSMEVDKSEHESRNEVKADDRVNNKNLQSGIKIVQENVEEDNISVNISTKPKSVELGKNIIEEKFLKTKTSETFEKSSKQKTELSLENDQPSIPAWKKALIAKNQANTTSKSTATLKSSILETQEPQKNPELTETIPNSFDNEQKSANIYATKEATDHSSTNRSFESSEKGEIKSASTDIEGTALQTKPPHEEKEPEHNFSENSNKSQDLPGLKEKSDDKFTNSKDRNSEKPAVANRMLSEVTEKTKDSMPDWKRKILEAKKAESLLKASETSKKDETSDLKNKDIEIATKNKEKLSNLHEKKSLEEMKLNDSETVSDVQKSKPSDTLLHPKVDESKIGDAKGKILGKKKPSDLKLTETVSKSPETSPVGKVKPRIVDKMKSGENINDYKSSKSLPTEKPKPLTAEKGETCGSNKSTTSSAENSAEDESKCVNIEKVKSVKNDNNSIASSPAKNKTNEIKSDTNASLKSPVDKTKPPIIRKGKSMEPKVIKKASLADEDITNEDVKIKSSNQLTDNLISQKEVQEVKKTESAQSVQKNVSAKNKISTENKSNKKSSAGKKTSPKLSDKKLATKTTPGKKTVPNKSSDKNNVEETTSTDAEKSKIEPKPQENKSKDGTSLPLETKKIPPVEHPKPEMTSSGGKTNKTPPAEHPEPEMTSPVGKIPGTPSMRKMALSNRRDFLRKSGMLAPGAAPTSSLTDSSSSKTPTMDSKKNDDPRPTSAAKDEDSSEDEDTETEEETETETDDDGEEVSPGLQRASTSSEDSGFDSLPTSVPGSPAFYKKGPDSKGTH</sequence>
<evidence type="ECO:0000256" key="1">
    <source>
        <dbReference type="SAM" id="MobiDB-lite"/>
    </source>
</evidence>
<feature type="compositionally biased region" description="Low complexity" evidence="1">
    <location>
        <begin position="933"/>
        <end position="944"/>
    </location>
</feature>
<feature type="compositionally biased region" description="Polar residues" evidence="1">
    <location>
        <begin position="1209"/>
        <end position="1220"/>
    </location>
</feature>
<feature type="compositionally biased region" description="Polar residues" evidence="1">
    <location>
        <begin position="1236"/>
        <end position="1248"/>
    </location>
</feature>
<feature type="compositionally biased region" description="Polar residues" evidence="1">
    <location>
        <begin position="1267"/>
        <end position="1279"/>
    </location>
</feature>
<feature type="region of interest" description="Disordered" evidence="1">
    <location>
        <begin position="894"/>
        <end position="917"/>
    </location>
</feature>
<feature type="compositionally biased region" description="Low complexity" evidence="1">
    <location>
        <begin position="1519"/>
        <end position="1532"/>
    </location>
</feature>
<reference evidence="2" key="2">
    <citation type="submission" date="2023-05" db="EMBL/GenBank/DDBJ databases">
        <authorList>
            <person name="Fouks B."/>
        </authorList>
    </citation>
    <scope>NUCLEOTIDE SEQUENCE</scope>
    <source>
        <strain evidence="2">Stay&amp;Tobe</strain>
        <tissue evidence="2">Testes</tissue>
    </source>
</reference>
<dbReference type="EMBL" id="JASPKZ010008878">
    <property type="protein sequence ID" value="KAJ9578443.1"/>
    <property type="molecule type" value="Genomic_DNA"/>
</dbReference>
<keyword evidence="3" id="KW-1185">Reference proteome</keyword>
<feature type="compositionally biased region" description="Basic and acidic residues" evidence="1">
    <location>
        <begin position="755"/>
        <end position="781"/>
    </location>
</feature>
<protein>
    <submittedName>
        <fullName evidence="2">Uncharacterized protein</fullName>
    </submittedName>
</protein>
<feature type="compositionally biased region" description="Basic and acidic residues" evidence="1">
    <location>
        <begin position="661"/>
        <end position="683"/>
    </location>
</feature>
<feature type="compositionally biased region" description="Low complexity" evidence="1">
    <location>
        <begin position="330"/>
        <end position="341"/>
    </location>
</feature>
<feature type="compositionally biased region" description="Polar residues" evidence="1">
    <location>
        <begin position="738"/>
        <end position="754"/>
    </location>
</feature>
<feature type="compositionally biased region" description="Low complexity" evidence="1">
    <location>
        <begin position="479"/>
        <end position="489"/>
    </location>
</feature>
<feature type="compositionally biased region" description="Basic and acidic residues" evidence="1">
    <location>
        <begin position="256"/>
        <end position="285"/>
    </location>
</feature>
<feature type="compositionally biased region" description="Basic and acidic residues" evidence="1">
    <location>
        <begin position="1145"/>
        <end position="1168"/>
    </location>
</feature>
<feature type="compositionally biased region" description="Basic and acidic residues" evidence="1">
    <location>
        <begin position="1447"/>
        <end position="1459"/>
    </location>
</feature>
<feature type="compositionally biased region" description="Basic and acidic residues" evidence="1">
    <location>
        <begin position="1037"/>
        <end position="1055"/>
    </location>
</feature>
<feature type="compositionally biased region" description="Polar residues" evidence="1">
    <location>
        <begin position="1000"/>
        <end position="1011"/>
    </location>
</feature>
<gene>
    <name evidence="2" type="ORF">L9F63_005313</name>
</gene>
<evidence type="ECO:0000313" key="2">
    <source>
        <dbReference type="EMBL" id="KAJ9578443.1"/>
    </source>
</evidence>
<name>A0AAD8E5W1_DIPPU</name>
<feature type="compositionally biased region" description="Low complexity" evidence="1">
    <location>
        <begin position="443"/>
        <end position="472"/>
    </location>
</feature>
<feature type="compositionally biased region" description="Basic and acidic residues" evidence="1">
    <location>
        <begin position="1252"/>
        <end position="1266"/>
    </location>
</feature>
<feature type="compositionally biased region" description="Basic and acidic residues" evidence="1">
    <location>
        <begin position="788"/>
        <end position="798"/>
    </location>
</feature>